<evidence type="ECO:0000313" key="2">
    <source>
        <dbReference type="Proteomes" id="UP000663836"/>
    </source>
</evidence>
<dbReference type="InterPro" id="IPR043136">
    <property type="entry name" value="B30.2/SPRY_sf"/>
</dbReference>
<reference evidence="1" key="1">
    <citation type="submission" date="2021-02" db="EMBL/GenBank/DDBJ databases">
        <authorList>
            <person name="Nowell W R."/>
        </authorList>
    </citation>
    <scope>NUCLEOTIDE SEQUENCE</scope>
</reference>
<dbReference type="Gene3D" id="2.60.120.920">
    <property type="match status" value="1"/>
</dbReference>
<gene>
    <name evidence="1" type="ORF">JBS370_LOCUS26041</name>
</gene>
<organism evidence="1 2">
    <name type="scientific">Rotaria sordida</name>
    <dbReference type="NCBI Taxonomy" id="392033"/>
    <lineage>
        <taxon>Eukaryota</taxon>
        <taxon>Metazoa</taxon>
        <taxon>Spiralia</taxon>
        <taxon>Gnathifera</taxon>
        <taxon>Rotifera</taxon>
        <taxon>Eurotatoria</taxon>
        <taxon>Bdelloidea</taxon>
        <taxon>Philodinida</taxon>
        <taxon>Philodinidae</taxon>
        <taxon>Rotaria</taxon>
    </lineage>
</organism>
<dbReference type="Proteomes" id="UP000663836">
    <property type="component" value="Unassembled WGS sequence"/>
</dbReference>
<evidence type="ECO:0000313" key="1">
    <source>
        <dbReference type="EMBL" id="CAF3996757.1"/>
    </source>
</evidence>
<accession>A0A819NCS2</accession>
<dbReference type="InterPro" id="IPR013320">
    <property type="entry name" value="ConA-like_dom_sf"/>
</dbReference>
<feature type="non-terminal residue" evidence="1">
    <location>
        <position position="1"/>
    </location>
</feature>
<proteinExistence type="predicted"/>
<protein>
    <recommendedName>
        <fullName evidence="3">B30.2/SPRY domain-containing protein</fullName>
    </recommendedName>
</protein>
<dbReference type="AlphaFoldDB" id="A0A819NCS2"/>
<evidence type="ECO:0008006" key="3">
    <source>
        <dbReference type="Google" id="ProtNLM"/>
    </source>
</evidence>
<dbReference type="SUPFAM" id="SSF49899">
    <property type="entry name" value="Concanavalin A-like lectins/glucanases"/>
    <property type="match status" value="1"/>
</dbReference>
<name>A0A819NCS2_9BILA</name>
<dbReference type="EMBL" id="CAJOBD010004492">
    <property type="protein sequence ID" value="CAF3996757.1"/>
    <property type="molecule type" value="Genomic_DNA"/>
</dbReference>
<comment type="caution">
    <text evidence="1">The sequence shown here is derived from an EMBL/GenBank/DDBJ whole genome shotgun (WGS) entry which is preliminary data.</text>
</comment>
<sequence>LFLTTQKTLCVICGKVFGYFTCRGCQKDFCKRHVAEHQQELSRQLDDLTLDHDQFRQSLTEHAQQPQYHSYIKQIDEWKQESINKIHRVANDARQQIKNLINEHTTELTESLTKIALELRKAREDDDFYDTDLQQWMGKLNKLKKDFAQISNINIIQEDSSIISFIPKVSLPKSSKETFGQSIGNIRIENNGQVIVKDQSDSYATVRSNGEYASGQHRFRFKIEANGPDKWLFIGIASKNAPIKEASYCIQSSYGWSGDNRVYISGAHQPGFNGYKGDIEKNDIVELFIDCDYRSIQLTNERTRSVHTLAIDMNKCQFPWQLNFNLFYLNDRVSILQT</sequence>